<dbReference type="Pfam" id="PF17917">
    <property type="entry name" value="RT_RNaseH"/>
    <property type="match status" value="1"/>
</dbReference>
<dbReference type="InterPro" id="IPR001878">
    <property type="entry name" value="Znf_CCHC"/>
</dbReference>
<dbReference type="InterPro" id="IPR041373">
    <property type="entry name" value="RT_RNaseH"/>
</dbReference>
<organism evidence="10 11">
    <name type="scientific">Coffea arabica</name>
    <name type="common">Arabian coffee</name>
    <dbReference type="NCBI Taxonomy" id="13443"/>
    <lineage>
        <taxon>Eukaryota</taxon>
        <taxon>Viridiplantae</taxon>
        <taxon>Streptophyta</taxon>
        <taxon>Embryophyta</taxon>
        <taxon>Tracheophyta</taxon>
        <taxon>Spermatophyta</taxon>
        <taxon>Magnoliopsida</taxon>
        <taxon>eudicotyledons</taxon>
        <taxon>Gunneridae</taxon>
        <taxon>Pentapetalae</taxon>
        <taxon>asterids</taxon>
        <taxon>lamiids</taxon>
        <taxon>Gentianales</taxon>
        <taxon>Rubiaceae</taxon>
        <taxon>Ixoroideae</taxon>
        <taxon>Gardenieae complex</taxon>
        <taxon>Bertiereae - Coffeeae clade</taxon>
        <taxon>Coffeeae</taxon>
        <taxon>Coffea</taxon>
    </lineage>
</organism>
<proteinExistence type="predicted"/>
<feature type="compositionally biased region" description="Polar residues" evidence="8">
    <location>
        <begin position="266"/>
        <end position="280"/>
    </location>
</feature>
<keyword evidence="6" id="KW-0695">RNA-directed DNA polymerase</keyword>
<dbReference type="Gene3D" id="3.10.10.10">
    <property type="entry name" value="HIV Type 1 Reverse Transcriptase, subunit A, domain 1"/>
    <property type="match status" value="1"/>
</dbReference>
<evidence type="ECO:0000313" key="11">
    <source>
        <dbReference type="RefSeq" id="XP_071917070.1"/>
    </source>
</evidence>
<feature type="compositionally biased region" description="Basic residues" evidence="8">
    <location>
        <begin position="76"/>
        <end position="85"/>
    </location>
</feature>
<keyword evidence="2" id="KW-0548">Nucleotidyltransferase</keyword>
<dbReference type="PANTHER" id="PTHR35046:SF9">
    <property type="entry name" value="RNA-DIRECTED DNA POLYMERASE"/>
    <property type="match status" value="1"/>
</dbReference>
<reference evidence="11" key="1">
    <citation type="submission" date="2025-08" db="UniProtKB">
        <authorList>
            <consortium name="RefSeq"/>
        </authorList>
    </citation>
    <scope>IDENTIFICATION</scope>
    <source>
        <tissue evidence="11">Leaves</tissue>
    </source>
</reference>
<feature type="region of interest" description="Disordered" evidence="8">
    <location>
        <begin position="263"/>
        <end position="305"/>
    </location>
</feature>
<evidence type="ECO:0000256" key="1">
    <source>
        <dbReference type="ARBA" id="ARBA00022679"/>
    </source>
</evidence>
<evidence type="ECO:0000259" key="9">
    <source>
        <dbReference type="PROSITE" id="PS50158"/>
    </source>
</evidence>
<protein>
    <recommendedName>
        <fullName evidence="9">CCHC-type domain-containing protein</fullName>
    </recommendedName>
</protein>
<keyword evidence="5" id="KW-0378">Hydrolase</keyword>
<dbReference type="InterPro" id="IPR005162">
    <property type="entry name" value="Retrotrans_gag_dom"/>
</dbReference>
<keyword evidence="7" id="KW-0862">Zinc</keyword>
<keyword evidence="3" id="KW-0540">Nuclease</keyword>
<evidence type="ECO:0000256" key="8">
    <source>
        <dbReference type="SAM" id="MobiDB-lite"/>
    </source>
</evidence>
<feature type="region of interest" description="Disordered" evidence="8">
    <location>
        <begin position="39"/>
        <end position="89"/>
    </location>
</feature>
<dbReference type="RefSeq" id="XP_071917070.1">
    <property type="nucleotide sequence ID" value="XM_072060969.1"/>
</dbReference>
<dbReference type="PANTHER" id="PTHR35046">
    <property type="entry name" value="ZINC KNUCKLE (CCHC-TYPE) FAMILY PROTEIN"/>
    <property type="match status" value="1"/>
</dbReference>
<dbReference type="InterPro" id="IPR043502">
    <property type="entry name" value="DNA/RNA_pol_sf"/>
</dbReference>
<evidence type="ECO:0000256" key="6">
    <source>
        <dbReference type="ARBA" id="ARBA00022918"/>
    </source>
</evidence>
<dbReference type="CDD" id="cd01647">
    <property type="entry name" value="RT_LTR"/>
    <property type="match status" value="1"/>
</dbReference>
<accession>A0ABM4VC03</accession>
<evidence type="ECO:0000313" key="10">
    <source>
        <dbReference type="Proteomes" id="UP001652660"/>
    </source>
</evidence>
<dbReference type="Proteomes" id="UP001652660">
    <property type="component" value="Chromosome 8e"/>
</dbReference>
<evidence type="ECO:0000256" key="7">
    <source>
        <dbReference type="PROSITE-ProRule" id="PRU00047"/>
    </source>
</evidence>
<dbReference type="SUPFAM" id="SSF57756">
    <property type="entry name" value="Retrovirus zinc finger-like domains"/>
    <property type="match status" value="1"/>
</dbReference>
<dbReference type="InterPro" id="IPR043128">
    <property type="entry name" value="Rev_trsase/Diguanyl_cyclase"/>
</dbReference>
<dbReference type="InterPro" id="IPR036875">
    <property type="entry name" value="Znf_CCHC_sf"/>
</dbReference>
<dbReference type="Pfam" id="PF00098">
    <property type="entry name" value="zf-CCHC"/>
    <property type="match status" value="1"/>
</dbReference>
<dbReference type="SMART" id="SM00343">
    <property type="entry name" value="ZnF_C2HC"/>
    <property type="match status" value="1"/>
</dbReference>
<evidence type="ECO:0000256" key="3">
    <source>
        <dbReference type="ARBA" id="ARBA00022722"/>
    </source>
</evidence>
<dbReference type="Pfam" id="PF03732">
    <property type="entry name" value="Retrotrans_gag"/>
    <property type="match status" value="1"/>
</dbReference>
<evidence type="ECO:0000256" key="5">
    <source>
        <dbReference type="ARBA" id="ARBA00022801"/>
    </source>
</evidence>
<dbReference type="CDD" id="cd09274">
    <property type="entry name" value="RNase_HI_RT_Ty3"/>
    <property type="match status" value="1"/>
</dbReference>
<name>A0ABM4VC03_COFAR</name>
<evidence type="ECO:0000256" key="4">
    <source>
        <dbReference type="ARBA" id="ARBA00022759"/>
    </source>
</evidence>
<dbReference type="GeneID" id="140012688"/>
<dbReference type="PROSITE" id="PS50158">
    <property type="entry name" value="ZF_CCHC"/>
    <property type="match status" value="1"/>
</dbReference>
<feature type="domain" description="CCHC-type" evidence="9">
    <location>
        <begin position="326"/>
        <end position="342"/>
    </location>
</feature>
<gene>
    <name evidence="11" type="primary">LOC140012688</name>
</gene>
<keyword evidence="10" id="KW-1185">Reference proteome</keyword>
<dbReference type="SUPFAM" id="SSF56672">
    <property type="entry name" value="DNA/RNA polymerases"/>
    <property type="match status" value="1"/>
</dbReference>
<dbReference type="Gene3D" id="3.10.20.370">
    <property type="match status" value="1"/>
</dbReference>
<keyword evidence="1" id="KW-0808">Transferase</keyword>
<dbReference type="Gene3D" id="3.30.70.270">
    <property type="match status" value="2"/>
</dbReference>
<evidence type="ECO:0000256" key="2">
    <source>
        <dbReference type="ARBA" id="ARBA00022695"/>
    </source>
</evidence>
<sequence length="956" mass="110317">MSNAGDSPSALDFKLFAESLKGDIRRIMDKKLEIVHERLDKVEATQSGTRGSRNQRRSVHQESDSSNYSDDEVGPRTRRANKSYRPRGEAIKGIKMQVPPFEGKSDPNAYLEWEKKVELMFNCNDYTEEQQMKLAVMAFSGYAIIWWDQITTSRRRSGDIEIATWSELKVLMHKRFVPSHYHRDLYHKLQNLRKGHQSVEDYYKEMEVIMLRVDIVEDREATMARFLSGLRAEIADEVEIYHYVEIKDMLEKALKVERRLKRRGQNRTFSTPSPSYSRTSNPRREFKPSGSYTTPTKPKPTPFKEEGKVISRLNNEPPRARSRDTKCWRCQGLGHIASQCPNQRTMIVLPSGEVISDDEEEYKEMPPLEEEGDMEAVIQPPLEESVGLGLVARRALAAHIKEEEIQRENIFYTRCHVNGKVRSLVIDPGSCTNVASSVMVEALGLPTREHLRPYRLQWLNNCGDIRVSQQEYEDVFPDDVPSGLPPVRGIEHQIDLICGAPLPNRPAYRSNLEETKEIQRQVEELLGKGWTRESLSPCAVPVILVPKKDETWRMCTDYRAINTITVKYRHPIPRLDDMLDELHGAIIFTKIDLKSGYHQIRIKEGDEWKTAFKTKYGLYEWLVMPSGVTNAPSTFMRLMNHVLREYLGKFEHLYANLKKCSFYTDQLAFLGYVVSSQGIKVDESKIKAIQEWPRPTTIGEVRRFHGLASFYRRFVRDFSSIAAPLTSIMKKDVSFHWGEEQDKSFNSLKHALTHAPVLSLPDFSKTFEIECDASGIGIGAVLIQGGRPVAYFSEKLNGAMLNYSTYDKELYALIRALQVWQHYLRPKEFVIHTDHESLKFLKSQNKLSKRHVRWISFIETFPYVIKFKTGKSNIVADALSRRYTLLATLDAKLFGFELIKDLYTTDDDFKLVFEACKQKAQEKFFIDNGFLYYLDRLCIPKCSTRQLLVKESHSGG</sequence>
<keyword evidence="4" id="KW-0255">Endonuclease</keyword>
<dbReference type="Pfam" id="PF00078">
    <property type="entry name" value="RVT_1"/>
    <property type="match status" value="1"/>
</dbReference>
<keyword evidence="7" id="KW-0479">Metal-binding</keyword>
<dbReference type="InterPro" id="IPR000477">
    <property type="entry name" value="RT_dom"/>
</dbReference>
<keyword evidence="7" id="KW-0863">Zinc-finger</keyword>